<accession>A0A8T0J6C8</accession>
<dbReference type="EMBL" id="CM026421">
    <property type="protein sequence ID" value="KAG0590772.1"/>
    <property type="molecule type" value="Genomic_DNA"/>
</dbReference>
<dbReference type="InterPro" id="IPR009057">
    <property type="entry name" value="Homeodomain-like_sf"/>
</dbReference>
<dbReference type="AlphaFoldDB" id="A0A8T0J6C8"/>
<dbReference type="Proteomes" id="UP000822688">
    <property type="component" value="Chromosome 1"/>
</dbReference>
<keyword evidence="5 9" id="KW-0238">DNA-binding</keyword>
<dbReference type="InterPro" id="IPR006456">
    <property type="entry name" value="ZF_HD_homeobox_Cys/His_dimer"/>
</dbReference>
<keyword evidence="8 9" id="KW-0539">Nucleus</keyword>
<reference evidence="11" key="1">
    <citation type="submission" date="2020-06" db="EMBL/GenBank/DDBJ databases">
        <title>WGS assembly of Ceratodon purpureus strain R40.</title>
        <authorList>
            <person name="Carey S.B."/>
            <person name="Jenkins J."/>
            <person name="Shu S."/>
            <person name="Lovell J.T."/>
            <person name="Sreedasyam A."/>
            <person name="Maumus F."/>
            <person name="Tiley G.P."/>
            <person name="Fernandez-Pozo N."/>
            <person name="Barry K."/>
            <person name="Chen C."/>
            <person name="Wang M."/>
            <person name="Lipzen A."/>
            <person name="Daum C."/>
            <person name="Saski C.A."/>
            <person name="Payton A.C."/>
            <person name="Mcbreen J.C."/>
            <person name="Conrad R.E."/>
            <person name="Kollar L.M."/>
            <person name="Olsson S."/>
            <person name="Huttunen S."/>
            <person name="Landis J.B."/>
            <person name="Wickett N.J."/>
            <person name="Johnson M.G."/>
            <person name="Rensing S.A."/>
            <person name="Grimwood J."/>
            <person name="Schmutz J."/>
            <person name="Mcdaniel S.F."/>
        </authorList>
    </citation>
    <scope>NUCLEOTIDE SEQUENCE</scope>
    <source>
        <strain evidence="11">R40</strain>
    </source>
</reference>
<keyword evidence="12" id="KW-1185">Reference proteome</keyword>
<dbReference type="InterPro" id="IPR001356">
    <property type="entry name" value="HD"/>
</dbReference>
<evidence type="ECO:0000256" key="7">
    <source>
        <dbReference type="ARBA" id="ARBA00023163"/>
    </source>
</evidence>
<dbReference type="Pfam" id="PF04770">
    <property type="entry name" value="ZF-HD_dimer"/>
    <property type="match status" value="1"/>
</dbReference>
<evidence type="ECO:0000259" key="10">
    <source>
        <dbReference type="PROSITE" id="PS50071"/>
    </source>
</evidence>
<evidence type="ECO:0000256" key="9">
    <source>
        <dbReference type="PROSITE-ProRule" id="PRU00108"/>
    </source>
</evidence>
<dbReference type="CDD" id="cd00086">
    <property type="entry name" value="homeodomain"/>
    <property type="match status" value="1"/>
</dbReference>
<protein>
    <recommendedName>
        <fullName evidence="10">Homeobox domain-containing protein</fullName>
    </recommendedName>
</protein>
<keyword evidence="4" id="KW-0805">Transcription regulation</keyword>
<dbReference type="InterPro" id="IPR006455">
    <property type="entry name" value="Homeodomain_ZF_HD"/>
</dbReference>
<evidence type="ECO:0000256" key="6">
    <source>
        <dbReference type="ARBA" id="ARBA00023155"/>
    </source>
</evidence>
<name>A0A8T0J6C8_CERPU</name>
<evidence type="ECO:0000256" key="5">
    <source>
        <dbReference type="ARBA" id="ARBA00023125"/>
    </source>
</evidence>
<feature type="DNA-binding region" description="Homeobox" evidence="9">
    <location>
        <begin position="333"/>
        <end position="396"/>
    </location>
</feature>
<organism evidence="11 12">
    <name type="scientific">Ceratodon purpureus</name>
    <name type="common">Fire moss</name>
    <name type="synonym">Dicranum purpureum</name>
    <dbReference type="NCBI Taxonomy" id="3225"/>
    <lineage>
        <taxon>Eukaryota</taxon>
        <taxon>Viridiplantae</taxon>
        <taxon>Streptophyta</taxon>
        <taxon>Embryophyta</taxon>
        <taxon>Bryophyta</taxon>
        <taxon>Bryophytina</taxon>
        <taxon>Bryopsida</taxon>
        <taxon>Dicranidae</taxon>
        <taxon>Pseudoditrichales</taxon>
        <taxon>Ditrichaceae</taxon>
        <taxon>Ceratodon</taxon>
    </lineage>
</organism>
<dbReference type="SUPFAM" id="SSF46689">
    <property type="entry name" value="Homeodomain-like"/>
    <property type="match status" value="1"/>
</dbReference>
<evidence type="ECO:0000256" key="2">
    <source>
        <dbReference type="ARBA" id="ARBA00022723"/>
    </source>
</evidence>
<comment type="caution">
    <text evidence="11">The sequence shown here is derived from an EMBL/GenBank/DDBJ whole genome shotgun (WGS) entry which is preliminary data.</text>
</comment>
<keyword evidence="2" id="KW-0479">Metal-binding</keyword>
<dbReference type="Gene3D" id="1.10.10.60">
    <property type="entry name" value="Homeodomain-like"/>
    <property type="match status" value="1"/>
</dbReference>
<feature type="domain" description="Homeobox" evidence="10">
    <location>
        <begin position="331"/>
        <end position="395"/>
    </location>
</feature>
<proteinExistence type="predicted"/>
<sequence length="400" mass="44155">MNLYNCDRRRGYGDSAEEAANLLSAPTRNPWQVGNTNCNAAGMAEGGTGQTASIFQGFLGGRAGYGGMQPTSAGVHARWDLIPIQLEEIRTSGCNQRVDQEEAKWNMNPCTRLQGQPDDDELIGFSVDQRCGRQSLPVQISGSCNVIYKECQKNQALDAANSCVDGCEKDGQEALQCMASGCHRSYHRSVRVPYNGKEVEIQSPDDLHTSLSKIESIALNLMEATGRALPLLAREPQRVDDLTQEDLDTVIKISIENLDHISKVTRSTVKCIGILQTAGNTNQDHGRLSSEVSPVSTTERRKSQLELNSAPKQLHQQGNKASALNVNGINVKPKRKRTQFTDEQRRKMKAYAEHAGWTIVGQRKENIATACKDIGVTPKTLKYWIHNAKQKLKRSNEPPL</sequence>
<keyword evidence="6 9" id="KW-0371">Homeobox</keyword>
<evidence type="ECO:0000256" key="3">
    <source>
        <dbReference type="ARBA" id="ARBA00022833"/>
    </source>
</evidence>
<dbReference type="PANTHER" id="PTHR31948:SF171">
    <property type="entry name" value="HOMEOBOX DOMAIN-CONTAINING PROTEIN"/>
    <property type="match status" value="1"/>
</dbReference>
<dbReference type="GO" id="GO:0005634">
    <property type="term" value="C:nucleus"/>
    <property type="evidence" value="ECO:0007669"/>
    <property type="project" value="UniProtKB-SubCell"/>
</dbReference>
<evidence type="ECO:0000256" key="8">
    <source>
        <dbReference type="ARBA" id="ARBA00023242"/>
    </source>
</evidence>
<evidence type="ECO:0000256" key="1">
    <source>
        <dbReference type="ARBA" id="ARBA00004123"/>
    </source>
</evidence>
<dbReference type="NCBIfam" id="TIGR01565">
    <property type="entry name" value="homeo_ZF_HD"/>
    <property type="match status" value="1"/>
</dbReference>
<dbReference type="GO" id="GO:0003700">
    <property type="term" value="F:DNA-binding transcription factor activity"/>
    <property type="evidence" value="ECO:0007669"/>
    <property type="project" value="TreeGrafter"/>
</dbReference>
<comment type="subcellular location">
    <subcellularLocation>
        <location evidence="1 9">Nucleus</location>
    </subcellularLocation>
</comment>
<dbReference type="GO" id="GO:0000976">
    <property type="term" value="F:transcription cis-regulatory region binding"/>
    <property type="evidence" value="ECO:0007669"/>
    <property type="project" value="TreeGrafter"/>
</dbReference>
<keyword evidence="7" id="KW-0804">Transcription</keyword>
<evidence type="ECO:0000256" key="4">
    <source>
        <dbReference type="ARBA" id="ARBA00023015"/>
    </source>
</evidence>
<keyword evidence="3" id="KW-0862">Zinc</keyword>
<dbReference type="GO" id="GO:0046872">
    <property type="term" value="F:metal ion binding"/>
    <property type="evidence" value="ECO:0007669"/>
    <property type="project" value="UniProtKB-KW"/>
</dbReference>
<evidence type="ECO:0000313" key="11">
    <source>
        <dbReference type="EMBL" id="KAG0590772.1"/>
    </source>
</evidence>
<dbReference type="GO" id="GO:0050793">
    <property type="term" value="P:regulation of developmental process"/>
    <property type="evidence" value="ECO:0007669"/>
    <property type="project" value="TreeGrafter"/>
</dbReference>
<dbReference type="PANTHER" id="PTHR31948">
    <property type="entry name" value="ZINC-FINGER HOMEODOMAIN PROTEIN 2"/>
    <property type="match status" value="1"/>
</dbReference>
<evidence type="ECO:0000313" key="12">
    <source>
        <dbReference type="Proteomes" id="UP000822688"/>
    </source>
</evidence>
<gene>
    <name evidence="11" type="ORF">KC19_1G125300</name>
</gene>
<dbReference type="PROSITE" id="PS50071">
    <property type="entry name" value="HOMEOBOX_2"/>
    <property type="match status" value="1"/>
</dbReference>